<evidence type="ECO:0000256" key="4">
    <source>
        <dbReference type="ARBA" id="ARBA00022679"/>
    </source>
</evidence>
<accession>A0AAW1UPM8</accession>
<organism evidence="12 13">
    <name type="scientific">Henosepilachna vigintioctopunctata</name>
    <dbReference type="NCBI Taxonomy" id="420089"/>
    <lineage>
        <taxon>Eukaryota</taxon>
        <taxon>Metazoa</taxon>
        <taxon>Ecdysozoa</taxon>
        <taxon>Arthropoda</taxon>
        <taxon>Hexapoda</taxon>
        <taxon>Insecta</taxon>
        <taxon>Pterygota</taxon>
        <taxon>Neoptera</taxon>
        <taxon>Endopterygota</taxon>
        <taxon>Coleoptera</taxon>
        <taxon>Polyphaga</taxon>
        <taxon>Cucujiformia</taxon>
        <taxon>Coccinelloidea</taxon>
        <taxon>Coccinellidae</taxon>
        <taxon>Epilachninae</taxon>
        <taxon>Epilachnini</taxon>
        <taxon>Henosepilachna</taxon>
    </lineage>
</organism>
<dbReference type="GO" id="GO:0019432">
    <property type="term" value="P:triglyceride biosynthetic process"/>
    <property type="evidence" value="ECO:0007669"/>
    <property type="project" value="TreeGrafter"/>
</dbReference>
<evidence type="ECO:0000256" key="8">
    <source>
        <dbReference type="ARBA" id="ARBA00023098"/>
    </source>
</evidence>
<keyword evidence="4 11" id="KW-0808">Transferase</keyword>
<keyword evidence="3" id="KW-0444">Lipid biosynthesis</keyword>
<evidence type="ECO:0000256" key="3">
    <source>
        <dbReference type="ARBA" id="ARBA00022516"/>
    </source>
</evidence>
<dbReference type="GO" id="GO:0005789">
    <property type="term" value="C:endoplasmic reticulum membrane"/>
    <property type="evidence" value="ECO:0007669"/>
    <property type="project" value="UniProtKB-SubCell"/>
</dbReference>
<sequence>MMMDVQKESNSKLSHERTLQTLAVIALLFLQVGSTICMPLLAYYLIFHTKYWLFCILYVTWYLFVDLEIPLERRSQWVRNWSWWVHVRNYYPVKLVKLPWGELNPTRNYLFCYFPHGLMCTGAFITLGTNAGRFADYFPNHRPYIHTISWFFKLPFTREIGIFLGGLTASKKSLNYSLGKPGGGNVSGLLVGGADEAFYCKPGLHKIVYKKRKGFVKIALTNGSPLVPVYCFGETDLYSQIEFEEGSYFNKFQKIVKKLTGFVTIIPSGQGFCGILPFRRPVTVVVGEPIDVQKTENPTQKQIDELHQIFQKKLMELFESQKSKYLENHQDAHLEIS</sequence>
<evidence type="ECO:0000313" key="12">
    <source>
        <dbReference type="EMBL" id="KAK9884500.1"/>
    </source>
</evidence>
<evidence type="ECO:0000256" key="11">
    <source>
        <dbReference type="RuleBase" id="RU367023"/>
    </source>
</evidence>
<feature type="transmembrane region" description="Helical" evidence="11">
    <location>
        <begin position="51"/>
        <end position="69"/>
    </location>
</feature>
<gene>
    <name evidence="12" type="ORF">WA026_007341</name>
</gene>
<dbReference type="PANTHER" id="PTHR12317">
    <property type="entry name" value="DIACYLGLYCEROL O-ACYLTRANSFERASE"/>
    <property type="match status" value="1"/>
</dbReference>
<comment type="subcellular location">
    <subcellularLocation>
        <location evidence="1 11">Endoplasmic reticulum membrane</location>
        <topology evidence="1 11">Multi-pass membrane protein</topology>
    </subcellularLocation>
</comment>
<evidence type="ECO:0000256" key="6">
    <source>
        <dbReference type="ARBA" id="ARBA00022824"/>
    </source>
</evidence>
<dbReference type="InterPro" id="IPR007130">
    <property type="entry name" value="DAGAT"/>
</dbReference>
<dbReference type="SUPFAM" id="SSF69593">
    <property type="entry name" value="Glycerol-3-phosphate (1)-acyltransferase"/>
    <property type="match status" value="1"/>
</dbReference>
<dbReference type="EMBL" id="JARQZJ010000093">
    <property type="protein sequence ID" value="KAK9884500.1"/>
    <property type="molecule type" value="Genomic_DNA"/>
</dbReference>
<dbReference type="Pfam" id="PF03982">
    <property type="entry name" value="DAGAT"/>
    <property type="match status" value="1"/>
</dbReference>
<comment type="similarity">
    <text evidence="2 11">Belongs to the diacylglycerol acyltransferase family.</text>
</comment>
<keyword evidence="9 11" id="KW-0472">Membrane</keyword>
<keyword evidence="8" id="KW-0443">Lipid metabolism</keyword>
<evidence type="ECO:0000256" key="7">
    <source>
        <dbReference type="ARBA" id="ARBA00022989"/>
    </source>
</evidence>
<dbReference type="AlphaFoldDB" id="A0AAW1UPM8"/>
<keyword evidence="13" id="KW-1185">Reference proteome</keyword>
<keyword evidence="6 11" id="KW-0256">Endoplasmic reticulum</keyword>
<evidence type="ECO:0000256" key="10">
    <source>
        <dbReference type="ARBA" id="ARBA00023315"/>
    </source>
</evidence>
<proteinExistence type="inferred from homology"/>
<dbReference type="PANTHER" id="PTHR12317:SF79">
    <property type="entry name" value="ACYLTRANSFERASE"/>
    <property type="match status" value="1"/>
</dbReference>
<protein>
    <recommendedName>
        <fullName evidence="11">Acyltransferase</fullName>
        <ecNumber evidence="11">2.3.1.-</ecNumber>
    </recommendedName>
</protein>
<keyword evidence="10" id="KW-0012">Acyltransferase</keyword>
<evidence type="ECO:0000256" key="2">
    <source>
        <dbReference type="ARBA" id="ARBA00005420"/>
    </source>
</evidence>
<dbReference type="EC" id="2.3.1.-" evidence="11"/>
<name>A0AAW1UPM8_9CUCU</name>
<reference evidence="12 13" key="1">
    <citation type="submission" date="2023-03" db="EMBL/GenBank/DDBJ databases">
        <title>Genome insight into feeding habits of ladybird beetles.</title>
        <authorList>
            <person name="Li H.-S."/>
            <person name="Huang Y.-H."/>
            <person name="Pang H."/>
        </authorList>
    </citation>
    <scope>NUCLEOTIDE SEQUENCE [LARGE SCALE GENOMIC DNA]</scope>
    <source>
        <strain evidence="12">SYSU_2023b</strain>
        <tissue evidence="12">Whole body</tissue>
    </source>
</reference>
<feature type="transmembrane region" description="Helical" evidence="11">
    <location>
        <begin position="21"/>
        <end position="45"/>
    </location>
</feature>
<evidence type="ECO:0000256" key="1">
    <source>
        <dbReference type="ARBA" id="ARBA00004477"/>
    </source>
</evidence>
<evidence type="ECO:0000313" key="13">
    <source>
        <dbReference type="Proteomes" id="UP001431783"/>
    </source>
</evidence>
<evidence type="ECO:0000256" key="5">
    <source>
        <dbReference type="ARBA" id="ARBA00022692"/>
    </source>
</evidence>
<dbReference type="GO" id="GO:0004144">
    <property type="term" value="F:diacylglycerol O-acyltransferase activity"/>
    <property type="evidence" value="ECO:0007669"/>
    <property type="project" value="TreeGrafter"/>
</dbReference>
<dbReference type="Proteomes" id="UP001431783">
    <property type="component" value="Unassembled WGS sequence"/>
</dbReference>
<keyword evidence="7 11" id="KW-1133">Transmembrane helix</keyword>
<keyword evidence="5 11" id="KW-0812">Transmembrane</keyword>
<evidence type="ECO:0000256" key="9">
    <source>
        <dbReference type="ARBA" id="ARBA00023136"/>
    </source>
</evidence>
<comment type="caution">
    <text evidence="12">The sequence shown here is derived from an EMBL/GenBank/DDBJ whole genome shotgun (WGS) entry which is preliminary data.</text>
</comment>
<dbReference type="CDD" id="cd07987">
    <property type="entry name" value="LPLAT_MGAT-like"/>
    <property type="match status" value="1"/>
</dbReference>